<gene>
    <name evidence="1" type="ORF">JOC94_001639</name>
</gene>
<comment type="caution">
    <text evidence="1">The sequence shown here is derived from an EMBL/GenBank/DDBJ whole genome shotgun (WGS) entry which is preliminary data.</text>
</comment>
<evidence type="ECO:0000313" key="2">
    <source>
        <dbReference type="Proteomes" id="UP000823485"/>
    </source>
</evidence>
<accession>A0ABS2R4U2</accession>
<protein>
    <submittedName>
        <fullName evidence="1">Uncharacterized protein</fullName>
    </submittedName>
</protein>
<name>A0ABS2R4U2_9BACI</name>
<keyword evidence="2" id="KW-1185">Reference proteome</keyword>
<organism evidence="1 2">
    <name type="scientific">Siminovitchia thermophila</name>
    <dbReference type="NCBI Taxonomy" id="1245522"/>
    <lineage>
        <taxon>Bacteria</taxon>
        <taxon>Bacillati</taxon>
        <taxon>Bacillota</taxon>
        <taxon>Bacilli</taxon>
        <taxon>Bacillales</taxon>
        <taxon>Bacillaceae</taxon>
        <taxon>Siminovitchia</taxon>
    </lineage>
</organism>
<reference evidence="1 2" key="1">
    <citation type="submission" date="2021-01" db="EMBL/GenBank/DDBJ databases">
        <title>Genomic Encyclopedia of Type Strains, Phase IV (KMG-IV): sequencing the most valuable type-strain genomes for metagenomic binning, comparative biology and taxonomic classification.</title>
        <authorList>
            <person name="Goeker M."/>
        </authorList>
    </citation>
    <scope>NUCLEOTIDE SEQUENCE [LARGE SCALE GENOMIC DNA]</scope>
    <source>
        <strain evidence="1 2">DSM 105453</strain>
    </source>
</reference>
<evidence type="ECO:0000313" key="1">
    <source>
        <dbReference type="EMBL" id="MBM7714667.1"/>
    </source>
</evidence>
<dbReference type="Proteomes" id="UP000823485">
    <property type="component" value="Unassembled WGS sequence"/>
</dbReference>
<dbReference type="EMBL" id="JAFBFH010000008">
    <property type="protein sequence ID" value="MBM7714667.1"/>
    <property type="molecule type" value="Genomic_DNA"/>
</dbReference>
<proteinExistence type="predicted"/>
<sequence>MDRKRVKKQIQQCTVEELTAWRKHAVKCLQYFLKARNKFEIEECHFVISHIDQRLQELNKDFC</sequence>